<dbReference type="GeneID" id="23613899"/>
<dbReference type="Pfam" id="PF01553">
    <property type="entry name" value="Acyltransferase"/>
    <property type="match status" value="1"/>
</dbReference>
<dbReference type="GO" id="GO:0016020">
    <property type="term" value="C:membrane"/>
    <property type="evidence" value="ECO:0007669"/>
    <property type="project" value="UniProtKB-SubCell"/>
</dbReference>
<dbReference type="InterPro" id="IPR045252">
    <property type="entry name" value="LPCAT1-like"/>
</dbReference>
<dbReference type="EMBL" id="QOKY01000128">
    <property type="protein sequence ID" value="RMZ57198.1"/>
    <property type="molecule type" value="Genomic_DNA"/>
</dbReference>
<keyword evidence="9 14" id="KW-0472">Membrane</keyword>
<name>A0A087SIW2_AUXPR</name>
<feature type="domain" description="Phospholipid/glycerol acyltransferase" evidence="15">
    <location>
        <begin position="250"/>
        <end position="367"/>
    </location>
</feature>
<evidence type="ECO:0000256" key="10">
    <source>
        <dbReference type="ARBA" id="ARBA00023209"/>
    </source>
</evidence>
<sequence length="466" mass="49495">MGIKGVFKAIARPLRPGSKSQGREQQAPPPRRVEVQRVLSISRPLDIDTSSTSSDEEREPLPAELEGLHPPEAPETTSQADVGLRPTAGRREASQTAAGTPQKRDKSPSTPRAGRHVGGAAGSDPAASPLPLSAPNPPHVPDLEELAAGSPFIDTDSPITPQEAAKLILMFPVVLLRTLLLLVTVVTGYIVMAALMALLPGGGKGGHGVRHAVVQSWIQVLCHVALFLSGFFNVKVTGRQHLKQAKASRAIVIFNHLSYVDPVLLVSLIPLSGVAKAGVANLPFIGAFARAMQWLFVERRGSSDHANAHTVKGDAVEAIQARVADECAPMLVMAPEATTKAAQCLLKFRRGAFASGHPVCPILLAYPHRAFNPAWGIVPSTPLHVYRLLAQPLNRATIQVLPTYFPSQKERADPAAYAAGVRQAMAAALRAPLVEQGITEERRLVKGGVTTNLAGSRVIIPKSKAA</sequence>
<feature type="compositionally biased region" description="Low complexity" evidence="13">
    <location>
        <begin position="122"/>
        <end position="131"/>
    </location>
</feature>
<comment type="similarity">
    <text evidence="3">Belongs to the 1-acyl-sn-glycerol-3-phosphate acyltransferase family.</text>
</comment>
<dbReference type="PANTHER" id="PTHR23063">
    <property type="entry name" value="PHOSPHOLIPID ACYLTRANSFERASE"/>
    <property type="match status" value="1"/>
</dbReference>
<comment type="subcellular location">
    <subcellularLocation>
        <location evidence="1">Membrane</location>
    </subcellularLocation>
</comment>
<dbReference type="Proteomes" id="UP000028924">
    <property type="component" value="Unassembled WGS sequence"/>
</dbReference>
<evidence type="ECO:0000256" key="2">
    <source>
        <dbReference type="ARBA" id="ARBA00005189"/>
    </source>
</evidence>
<dbReference type="eggNOG" id="KOG4666">
    <property type="taxonomic scope" value="Eukaryota"/>
</dbReference>
<dbReference type="CDD" id="cd07991">
    <property type="entry name" value="LPLAT_LPCAT1-like"/>
    <property type="match status" value="1"/>
</dbReference>
<dbReference type="Proteomes" id="UP000279271">
    <property type="component" value="Unassembled WGS sequence"/>
</dbReference>
<feature type="region of interest" description="Disordered" evidence="13">
    <location>
        <begin position="1"/>
        <end position="144"/>
    </location>
</feature>
<keyword evidence="4" id="KW-0444">Lipid biosynthesis</keyword>
<evidence type="ECO:0000256" key="14">
    <source>
        <dbReference type="SAM" id="Phobius"/>
    </source>
</evidence>
<protein>
    <submittedName>
        <fullName evidence="17">Lysophospholipid acyltransferase LPCAT4</fullName>
    </submittedName>
</protein>
<evidence type="ECO:0000256" key="6">
    <source>
        <dbReference type="ARBA" id="ARBA00022692"/>
    </source>
</evidence>
<reference evidence="18" key="4">
    <citation type="submission" date="2018-10" db="EMBL/GenBank/DDBJ databases">
        <authorList>
            <person name="Hovde B."/>
            <person name="Zhang X."/>
        </authorList>
    </citation>
    <scope>NUCLEOTIDE SEQUENCE [LARGE SCALE GENOMIC DNA]</scope>
    <source>
        <strain evidence="18">UTEX 25</strain>
    </source>
</reference>
<feature type="transmembrane region" description="Helical" evidence="14">
    <location>
        <begin position="250"/>
        <end position="271"/>
    </location>
</feature>
<evidence type="ECO:0000259" key="15">
    <source>
        <dbReference type="SMART" id="SM00563"/>
    </source>
</evidence>
<dbReference type="KEGG" id="apro:F751_2508"/>
<gene>
    <name evidence="18" type="ORF">APUTEX25_004032</name>
    <name evidence="17" type="ORF">F751_2508</name>
    <name evidence="16" type="ORF">g.12415</name>
</gene>
<dbReference type="SMART" id="SM00563">
    <property type="entry name" value="PlsC"/>
    <property type="match status" value="1"/>
</dbReference>
<evidence type="ECO:0000256" key="11">
    <source>
        <dbReference type="ARBA" id="ARBA00023264"/>
    </source>
</evidence>
<reference evidence="18" key="5">
    <citation type="submission" date="2018-11" db="EMBL/GenBank/DDBJ databases">
        <title>Characterization of plant carbon substrate utilization by Auxenochlorella protothecoides.</title>
        <authorList>
            <person name="Vogler B.W."/>
            <person name="Starkenburg S.R."/>
            <person name="Sudasinghe N."/>
            <person name="Schambach J.Y."/>
            <person name="Rollin J.A."/>
            <person name="Pattathil S."/>
            <person name="Barry A.N."/>
        </authorList>
    </citation>
    <scope>NUCLEOTIDE SEQUENCE [LARGE SCALE GENOMIC DNA]</scope>
    <source>
        <strain evidence="18">UTEX 25</strain>
    </source>
</reference>
<comment type="pathway">
    <text evidence="2">Lipid metabolism.</text>
</comment>
<evidence type="ECO:0000256" key="9">
    <source>
        <dbReference type="ARBA" id="ARBA00023136"/>
    </source>
</evidence>
<keyword evidence="7 14" id="KW-1133">Transmembrane helix</keyword>
<organism evidence="17 19">
    <name type="scientific">Auxenochlorella protothecoides</name>
    <name type="common">Green microalga</name>
    <name type="synonym">Chlorella protothecoides</name>
    <dbReference type="NCBI Taxonomy" id="3075"/>
    <lineage>
        <taxon>Eukaryota</taxon>
        <taxon>Viridiplantae</taxon>
        <taxon>Chlorophyta</taxon>
        <taxon>core chlorophytes</taxon>
        <taxon>Trebouxiophyceae</taxon>
        <taxon>Chlorellales</taxon>
        <taxon>Chlorellaceae</taxon>
        <taxon>Auxenochlorella</taxon>
    </lineage>
</organism>
<evidence type="ECO:0000256" key="7">
    <source>
        <dbReference type="ARBA" id="ARBA00022989"/>
    </source>
</evidence>
<proteinExistence type="inferred from homology"/>
<dbReference type="STRING" id="3075.A0A087SIW2"/>
<evidence type="ECO:0000313" key="18">
    <source>
        <dbReference type="EMBL" id="RMZ57198.1"/>
    </source>
</evidence>
<evidence type="ECO:0000313" key="19">
    <source>
        <dbReference type="Proteomes" id="UP000028924"/>
    </source>
</evidence>
<dbReference type="RefSeq" id="XP_011398562.1">
    <property type="nucleotide sequence ID" value="XM_011400260.1"/>
</dbReference>
<keyword evidence="6 14" id="KW-0812">Transmembrane</keyword>
<keyword evidence="5 17" id="KW-0808">Transferase</keyword>
<dbReference type="PANTHER" id="PTHR23063:SF59">
    <property type="entry name" value="ACYLTRANSFERASE"/>
    <property type="match status" value="1"/>
</dbReference>
<evidence type="ECO:0000256" key="8">
    <source>
        <dbReference type="ARBA" id="ARBA00023098"/>
    </source>
</evidence>
<evidence type="ECO:0000256" key="1">
    <source>
        <dbReference type="ARBA" id="ARBA00004370"/>
    </source>
</evidence>
<feature type="transmembrane region" description="Helical" evidence="14">
    <location>
        <begin position="174"/>
        <end position="197"/>
    </location>
</feature>
<dbReference type="EMBL" id="GDKF01007682">
    <property type="protein sequence ID" value="JAT70940.1"/>
    <property type="molecule type" value="Transcribed_RNA"/>
</dbReference>
<feature type="transmembrane region" description="Helical" evidence="14">
    <location>
        <begin position="217"/>
        <end position="238"/>
    </location>
</feature>
<evidence type="ECO:0000256" key="3">
    <source>
        <dbReference type="ARBA" id="ARBA00008655"/>
    </source>
</evidence>
<accession>A0A087SIW2</accession>
<keyword evidence="11" id="KW-1208">Phospholipid metabolism</keyword>
<dbReference type="OrthoDB" id="272512at2759"/>
<keyword evidence="8" id="KW-0443">Lipid metabolism</keyword>
<evidence type="ECO:0000256" key="12">
    <source>
        <dbReference type="ARBA" id="ARBA00023315"/>
    </source>
</evidence>
<dbReference type="SUPFAM" id="SSF69593">
    <property type="entry name" value="Glycerol-3-phosphate (1)-acyltransferase"/>
    <property type="match status" value="1"/>
</dbReference>
<keyword evidence="10" id="KW-0594">Phospholipid biosynthesis</keyword>
<dbReference type="EMBL" id="KL662122">
    <property type="protein sequence ID" value="KFM25666.1"/>
    <property type="molecule type" value="Genomic_DNA"/>
</dbReference>
<dbReference type="AlphaFoldDB" id="A0A087SIW2"/>
<evidence type="ECO:0000256" key="5">
    <source>
        <dbReference type="ARBA" id="ARBA00022679"/>
    </source>
</evidence>
<evidence type="ECO:0000256" key="13">
    <source>
        <dbReference type="SAM" id="MobiDB-lite"/>
    </source>
</evidence>
<reference evidence="17 19" key="1">
    <citation type="journal article" date="2014" name="BMC Genomics">
        <title>Oil accumulation mechanisms of the oleaginous microalga Chlorella protothecoides revealed through its genome, transcriptomes, and proteomes.</title>
        <authorList>
            <person name="Gao C."/>
            <person name="Wang Y."/>
            <person name="Shen Y."/>
            <person name="Yan D."/>
            <person name="He X."/>
            <person name="Dai J."/>
            <person name="Wu Q."/>
        </authorList>
    </citation>
    <scope>NUCLEOTIDE SEQUENCE [LARGE SCALE GENOMIC DNA]</scope>
    <source>
        <strain evidence="17 19">0710</strain>
    </source>
</reference>
<evidence type="ECO:0000313" key="17">
    <source>
        <dbReference type="EMBL" id="KFM25666.1"/>
    </source>
</evidence>
<evidence type="ECO:0000256" key="4">
    <source>
        <dbReference type="ARBA" id="ARBA00022516"/>
    </source>
</evidence>
<reference evidence="16" key="2">
    <citation type="submission" date="2015-08" db="EMBL/GenBank/DDBJ databases">
        <authorList>
            <person name="Babu N.S."/>
            <person name="Beckwith C.J."/>
            <person name="Beseler K.G."/>
            <person name="Brison A."/>
            <person name="Carone J.V."/>
            <person name="Caskin T.P."/>
            <person name="Diamond M."/>
            <person name="Durham M.E."/>
            <person name="Foxe J.M."/>
            <person name="Go M."/>
            <person name="Henderson B.A."/>
            <person name="Jones I.B."/>
            <person name="McGettigan J.A."/>
            <person name="Micheletti S.J."/>
            <person name="Nasrallah M.E."/>
            <person name="Ortiz D."/>
            <person name="Piller C.R."/>
            <person name="Privatt S.R."/>
            <person name="Schneider S.L."/>
            <person name="Sharp S."/>
            <person name="Smith T.C."/>
            <person name="Stanton J.D."/>
            <person name="Ullery H.E."/>
            <person name="Wilson R.J."/>
            <person name="Serrano M.G."/>
            <person name="Buck G."/>
            <person name="Lee V."/>
            <person name="Wang Y."/>
            <person name="Carvalho R."/>
            <person name="Voegtly L."/>
            <person name="Shi R."/>
            <person name="Duckworth R."/>
            <person name="Johnson A."/>
            <person name="Loviza R."/>
            <person name="Walstead R."/>
            <person name="Shah Z."/>
            <person name="Kiflezghi M."/>
            <person name="Wade K."/>
            <person name="Ball S.L."/>
            <person name="Bradley K.W."/>
            <person name="Asai D.J."/>
            <person name="Bowman C.A."/>
            <person name="Russell D.A."/>
            <person name="Pope W.H."/>
            <person name="Jacobs-Sera D."/>
            <person name="Hendrix R.W."/>
            <person name="Hatfull G.F."/>
        </authorList>
    </citation>
    <scope>NUCLEOTIDE SEQUENCE</scope>
</reference>
<keyword evidence="12 17" id="KW-0012">Acyltransferase</keyword>
<keyword evidence="19" id="KW-1185">Reference proteome</keyword>
<reference evidence="20" key="3">
    <citation type="journal article" date="2018" name="Algal Res.">
        <title>Characterization of plant carbon substrate utilization by Auxenochlorella protothecoides.</title>
        <authorList>
            <person name="Vogler B.W."/>
            <person name="Starkenburg S.R."/>
            <person name="Sudasinghe N."/>
            <person name="Schambach J.Y."/>
            <person name="Rollin J.A."/>
            <person name="Pattathil S."/>
            <person name="Barry A.N."/>
        </authorList>
    </citation>
    <scope>NUCLEOTIDE SEQUENCE [LARGE SCALE GENOMIC DNA]</scope>
    <source>
        <strain evidence="20">UTEX 25</strain>
    </source>
</reference>
<dbReference type="GO" id="GO:0008374">
    <property type="term" value="F:O-acyltransferase activity"/>
    <property type="evidence" value="ECO:0007669"/>
    <property type="project" value="InterPro"/>
</dbReference>
<dbReference type="GO" id="GO:0008654">
    <property type="term" value="P:phospholipid biosynthetic process"/>
    <property type="evidence" value="ECO:0007669"/>
    <property type="project" value="UniProtKB-KW"/>
</dbReference>
<evidence type="ECO:0000313" key="20">
    <source>
        <dbReference type="Proteomes" id="UP000279271"/>
    </source>
</evidence>
<evidence type="ECO:0000313" key="16">
    <source>
        <dbReference type="EMBL" id="JAT70940.1"/>
    </source>
</evidence>
<dbReference type="InterPro" id="IPR002123">
    <property type="entry name" value="Plipid/glycerol_acylTrfase"/>
</dbReference>